<dbReference type="Proteomes" id="UP000499080">
    <property type="component" value="Unassembled WGS sequence"/>
</dbReference>
<name>A0A4Y2HPE5_ARAVE</name>
<organism evidence="1 2">
    <name type="scientific">Araneus ventricosus</name>
    <name type="common">Orbweaver spider</name>
    <name type="synonym">Epeira ventricosa</name>
    <dbReference type="NCBI Taxonomy" id="182803"/>
    <lineage>
        <taxon>Eukaryota</taxon>
        <taxon>Metazoa</taxon>
        <taxon>Ecdysozoa</taxon>
        <taxon>Arthropoda</taxon>
        <taxon>Chelicerata</taxon>
        <taxon>Arachnida</taxon>
        <taxon>Araneae</taxon>
        <taxon>Araneomorphae</taxon>
        <taxon>Entelegynae</taxon>
        <taxon>Araneoidea</taxon>
        <taxon>Araneidae</taxon>
        <taxon>Araneus</taxon>
    </lineage>
</organism>
<comment type="caution">
    <text evidence="1">The sequence shown here is derived from an EMBL/GenBank/DDBJ whole genome shotgun (WGS) entry which is preliminary data.</text>
</comment>
<sequence length="95" mass="10887">MILKSLADSKQKKNRDVALQTEPECIDMKDVSTLTTDMFASGVVTKPAPENHARILLLVKNFARSYLLSAHPFIDDETVKMIFRQIPVPYLRFMF</sequence>
<proteinExistence type="predicted"/>
<accession>A0A4Y2HPE5</accession>
<protein>
    <submittedName>
        <fullName evidence="1">Uncharacterized protein</fullName>
    </submittedName>
</protein>
<evidence type="ECO:0000313" key="1">
    <source>
        <dbReference type="EMBL" id="GBM67264.1"/>
    </source>
</evidence>
<gene>
    <name evidence="1" type="ORF">AVEN_190086_1</name>
</gene>
<evidence type="ECO:0000313" key="2">
    <source>
        <dbReference type="Proteomes" id="UP000499080"/>
    </source>
</evidence>
<dbReference type="AlphaFoldDB" id="A0A4Y2HPE5"/>
<dbReference type="EMBL" id="BGPR01002073">
    <property type="protein sequence ID" value="GBM67264.1"/>
    <property type="molecule type" value="Genomic_DNA"/>
</dbReference>
<reference evidence="1 2" key="1">
    <citation type="journal article" date="2019" name="Sci. Rep.">
        <title>Orb-weaving spider Araneus ventricosus genome elucidates the spidroin gene catalogue.</title>
        <authorList>
            <person name="Kono N."/>
            <person name="Nakamura H."/>
            <person name="Ohtoshi R."/>
            <person name="Moran D.A.P."/>
            <person name="Shinohara A."/>
            <person name="Yoshida Y."/>
            <person name="Fujiwara M."/>
            <person name="Mori M."/>
            <person name="Tomita M."/>
            <person name="Arakawa K."/>
        </authorList>
    </citation>
    <scope>NUCLEOTIDE SEQUENCE [LARGE SCALE GENOMIC DNA]</scope>
</reference>
<keyword evidence="2" id="KW-1185">Reference proteome</keyword>